<reference evidence="1" key="2">
    <citation type="submission" date="2023-04" db="EMBL/GenBank/DDBJ databases">
        <authorList>
            <person name="Bruccoleri R.E."/>
            <person name="Oakeley E.J."/>
            <person name="Faust A.-M."/>
            <person name="Dessus-Babus S."/>
            <person name="Altorfer M."/>
            <person name="Burckhardt D."/>
            <person name="Oertli M."/>
            <person name="Naumann U."/>
            <person name="Petersen F."/>
            <person name="Wong J."/>
        </authorList>
    </citation>
    <scope>NUCLEOTIDE SEQUENCE</scope>
    <source>
        <strain evidence="1">GSM-AAB239-AS_SAM_17_03QT</strain>
        <tissue evidence="1">Leaf</tissue>
    </source>
</reference>
<sequence>MRSRRRARVWNSEFASRCSDFAHVFPEIRPLDRRFLCSVAISFRGANFVSLYLLHRSSIWRATSSYANLDSVASVGPSILISSGPQANSSEVPASLEETY</sequence>
<evidence type="ECO:0000313" key="1">
    <source>
        <dbReference type="EMBL" id="KAJ6821010.1"/>
    </source>
</evidence>
<dbReference type="EMBL" id="JANAVB010025196">
    <property type="protein sequence ID" value="KAJ6821010.1"/>
    <property type="molecule type" value="Genomic_DNA"/>
</dbReference>
<name>A0AAX6FXD6_IRIPA</name>
<proteinExistence type="predicted"/>
<gene>
    <name evidence="1" type="ORF">M6B38_394780</name>
</gene>
<comment type="caution">
    <text evidence="1">The sequence shown here is derived from an EMBL/GenBank/DDBJ whole genome shotgun (WGS) entry which is preliminary data.</text>
</comment>
<protein>
    <submittedName>
        <fullName evidence="1">Formin-2-like</fullName>
    </submittedName>
</protein>
<dbReference type="Proteomes" id="UP001140949">
    <property type="component" value="Unassembled WGS sequence"/>
</dbReference>
<keyword evidence="2" id="KW-1185">Reference proteome</keyword>
<accession>A0AAX6FXD6</accession>
<organism evidence="1 2">
    <name type="scientific">Iris pallida</name>
    <name type="common">Sweet iris</name>
    <dbReference type="NCBI Taxonomy" id="29817"/>
    <lineage>
        <taxon>Eukaryota</taxon>
        <taxon>Viridiplantae</taxon>
        <taxon>Streptophyta</taxon>
        <taxon>Embryophyta</taxon>
        <taxon>Tracheophyta</taxon>
        <taxon>Spermatophyta</taxon>
        <taxon>Magnoliopsida</taxon>
        <taxon>Liliopsida</taxon>
        <taxon>Asparagales</taxon>
        <taxon>Iridaceae</taxon>
        <taxon>Iridoideae</taxon>
        <taxon>Irideae</taxon>
        <taxon>Iris</taxon>
    </lineage>
</organism>
<reference evidence="1" key="1">
    <citation type="journal article" date="2023" name="GigaByte">
        <title>Genome assembly of the bearded iris, Iris pallida Lam.</title>
        <authorList>
            <person name="Bruccoleri R.E."/>
            <person name="Oakeley E.J."/>
            <person name="Faust A.M.E."/>
            <person name="Altorfer M."/>
            <person name="Dessus-Babus S."/>
            <person name="Burckhardt D."/>
            <person name="Oertli M."/>
            <person name="Naumann U."/>
            <person name="Petersen F."/>
            <person name="Wong J."/>
        </authorList>
    </citation>
    <scope>NUCLEOTIDE SEQUENCE</scope>
    <source>
        <strain evidence="1">GSM-AAB239-AS_SAM_17_03QT</strain>
    </source>
</reference>
<evidence type="ECO:0000313" key="2">
    <source>
        <dbReference type="Proteomes" id="UP001140949"/>
    </source>
</evidence>
<dbReference type="AlphaFoldDB" id="A0AAX6FXD6"/>